<protein>
    <submittedName>
        <fullName evidence="1">Uncharacterized protein</fullName>
    </submittedName>
</protein>
<dbReference type="EMBL" id="SRLO01000778">
    <property type="protein sequence ID" value="TNN46691.1"/>
    <property type="molecule type" value="Genomic_DNA"/>
</dbReference>
<evidence type="ECO:0000313" key="2">
    <source>
        <dbReference type="Proteomes" id="UP000314294"/>
    </source>
</evidence>
<accession>A0A4Z2G0A7</accession>
<dbReference type="AlphaFoldDB" id="A0A4Z2G0A7"/>
<sequence length="149" mass="17037">MNSSMGSLAVRQEEVKRPRRLLVRPVHPPQLSGQATHLLNRTHTCTGEVFKRWRSVRRLHGCSRVEAPTLSDMRSVMLRSTQSLRPVDRASAKRSLAIAFMTRLAYFVTKRNYRLSSFEAGHHNVMHTSSSESVIAVINRRRIVVSEED</sequence>
<dbReference type="Proteomes" id="UP000314294">
    <property type="component" value="Unassembled WGS sequence"/>
</dbReference>
<evidence type="ECO:0000313" key="1">
    <source>
        <dbReference type="EMBL" id="TNN46691.1"/>
    </source>
</evidence>
<keyword evidence="2" id="KW-1185">Reference proteome</keyword>
<gene>
    <name evidence="1" type="ORF">EYF80_043099</name>
</gene>
<comment type="caution">
    <text evidence="1">The sequence shown here is derived from an EMBL/GenBank/DDBJ whole genome shotgun (WGS) entry which is preliminary data.</text>
</comment>
<organism evidence="1 2">
    <name type="scientific">Liparis tanakae</name>
    <name type="common">Tanaka's snailfish</name>
    <dbReference type="NCBI Taxonomy" id="230148"/>
    <lineage>
        <taxon>Eukaryota</taxon>
        <taxon>Metazoa</taxon>
        <taxon>Chordata</taxon>
        <taxon>Craniata</taxon>
        <taxon>Vertebrata</taxon>
        <taxon>Euteleostomi</taxon>
        <taxon>Actinopterygii</taxon>
        <taxon>Neopterygii</taxon>
        <taxon>Teleostei</taxon>
        <taxon>Neoteleostei</taxon>
        <taxon>Acanthomorphata</taxon>
        <taxon>Eupercaria</taxon>
        <taxon>Perciformes</taxon>
        <taxon>Cottioidei</taxon>
        <taxon>Cottales</taxon>
        <taxon>Liparidae</taxon>
        <taxon>Liparis</taxon>
    </lineage>
</organism>
<proteinExistence type="predicted"/>
<reference evidence="1 2" key="1">
    <citation type="submission" date="2019-03" db="EMBL/GenBank/DDBJ databases">
        <title>First draft genome of Liparis tanakae, snailfish: a comprehensive survey of snailfish specific genes.</title>
        <authorList>
            <person name="Kim W."/>
            <person name="Song I."/>
            <person name="Jeong J.-H."/>
            <person name="Kim D."/>
            <person name="Kim S."/>
            <person name="Ryu S."/>
            <person name="Song J.Y."/>
            <person name="Lee S.K."/>
        </authorList>
    </citation>
    <scope>NUCLEOTIDE SEQUENCE [LARGE SCALE GENOMIC DNA]</scope>
    <source>
        <tissue evidence="1">Muscle</tissue>
    </source>
</reference>
<name>A0A4Z2G0A7_9TELE</name>